<sequence>MTGDLLSDIFHQGFVIRSLYFFFSTRSFFNQSSSLVFASSFLFFARCTYVPTQSSQKLLRHFLGISERTTAVRANSEGYLRFRTWVFCMMALKSFHRLRKHDRSKSNAATNSTSPHPSLENVSRFFVYAVWSALCRPDRYWRLKRSMVRCAAAEGRSLAGRQVSLQTHPCLLTTADPVTWICLICQWATVSMREDRSVGSRQRGACWLSKDQANLICWENWNQGLIGNAFGAFYMRSTRNLRIECSTIAA</sequence>
<dbReference type="Proteomes" id="UP000799324">
    <property type="component" value="Unassembled WGS sequence"/>
</dbReference>
<name>A0A6A6TBL3_9PLEO</name>
<dbReference type="AlphaFoldDB" id="A0A6A6TBL3"/>
<proteinExistence type="predicted"/>
<reference evidence="1" key="1">
    <citation type="journal article" date="2020" name="Stud. Mycol.">
        <title>101 Dothideomycetes genomes: a test case for predicting lifestyles and emergence of pathogens.</title>
        <authorList>
            <person name="Haridas S."/>
            <person name="Albert R."/>
            <person name="Binder M."/>
            <person name="Bloem J."/>
            <person name="Labutti K."/>
            <person name="Salamov A."/>
            <person name="Andreopoulos B."/>
            <person name="Baker S."/>
            <person name="Barry K."/>
            <person name="Bills G."/>
            <person name="Bluhm B."/>
            <person name="Cannon C."/>
            <person name="Castanera R."/>
            <person name="Culley D."/>
            <person name="Daum C."/>
            <person name="Ezra D."/>
            <person name="Gonzalez J."/>
            <person name="Henrissat B."/>
            <person name="Kuo A."/>
            <person name="Liang C."/>
            <person name="Lipzen A."/>
            <person name="Lutzoni F."/>
            <person name="Magnuson J."/>
            <person name="Mondo S."/>
            <person name="Nolan M."/>
            <person name="Ohm R."/>
            <person name="Pangilinan J."/>
            <person name="Park H.-J."/>
            <person name="Ramirez L."/>
            <person name="Alfaro M."/>
            <person name="Sun H."/>
            <person name="Tritt A."/>
            <person name="Yoshinaga Y."/>
            <person name="Zwiers L.-H."/>
            <person name="Turgeon B."/>
            <person name="Goodwin S."/>
            <person name="Spatafora J."/>
            <person name="Crous P."/>
            <person name="Grigoriev I."/>
        </authorList>
    </citation>
    <scope>NUCLEOTIDE SEQUENCE</scope>
    <source>
        <strain evidence="1">CBS 122681</strain>
    </source>
</reference>
<keyword evidence="2" id="KW-1185">Reference proteome</keyword>
<organism evidence="1 2">
    <name type="scientific">Lophiostoma macrostomum CBS 122681</name>
    <dbReference type="NCBI Taxonomy" id="1314788"/>
    <lineage>
        <taxon>Eukaryota</taxon>
        <taxon>Fungi</taxon>
        <taxon>Dikarya</taxon>
        <taxon>Ascomycota</taxon>
        <taxon>Pezizomycotina</taxon>
        <taxon>Dothideomycetes</taxon>
        <taxon>Pleosporomycetidae</taxon>
        <taxon>Pleosporales</taxon>
        <taxon>Lophiostomataceae</taxon>
        <taxon>Lophiostoma</taxon>
    </lineage>
</organism>
<evidence type="ECO:0000313" key="1">
    <source>
        <dbReference type="EMBL" id="KAF2657180.1"/>
    </source>
</evidence>
<accession>A0A6A6TBL3</accession>
<dbReference type="EMBL" id="MU004328">
    <property type="protein sequence ID" value="KAF2657180.1"/>
    <property type="molecule type" value="Genomic_DNA"/>
</dbReference>
<gene>
    <name evidence="1" type="ORF">K491DRAFT_347117</name>
</gene>
<evidence type="ECO:0000313" key="2">
    <source>
        <dbReference type="Proteomes" id="UP000799324"/>
    </source>
</evidence>
<protein>
    <submittedName>
        <fullName evidence="1">Uncharacterized protein</fullName>
    </submittedName>
</protein>